<name>A0A7E4ZU82_PANRE</name>
<accession>A0A7E4ZU82</accession>
<feature type="transmembrane region" description="Helical" evidence="1">
    <location>
        <begin position="155"/>
        <end position="177"/>
    </location>
</feature>
<sequence length="263" mass="29172">MTNVLHDETVGWLYVVLACVAALINVPVLLIHTSNAILRSKYPTIVGTLCVDFICIACLLTSGVLYLVGAASCLAPLVSSVLPILQTIYIFFMTIDFMVARFRPVFFHSPPPSYRIAFFCGVGILSICVLLISFGEDGIYPTQHHGKDCPTHSGHLFIYSTCIIFNLASLICQFLLFRSLSDLQFKLAITIRFALVLSLIFVPFMALIILDIIRDYSYMTYGVVISNALISIQIAANALLQLRNKDVAERVKTVLNNVTPRSR</sequence>
<keyword evidence="2" id="KW-1185">Reference proteome</keyword>
<dbReference type="WBParaSite" id="Pan_g17578.t1">
    <property type="protein sequence ID" value="Pan_g17578.t1"/>
    <property type="gene ID" value="Pan_g17578"/>
</dbReference>
<dbReference type="AlphaFoldDB" id="A0A7E4ZU82"/>
<feature type="transmembrane region" description="Helical" evidence="1">
    <location>
        <begin position="116"/>
        <end position="135"/>
    </location>
</feature>
<dbReference type="Proteomes" id="UP000492821">
    <property type="component" value="Unassembled WGS sequence"/>
</dbReference>
<evidence type="ECO:0000256" key="1">
    <source>
        <dbReference type="SAM" id="Phobius"/>
    </source>
</evidence>
<keyword evidence="1" id="KW-0812">Transmembrane</keyword>
<organism evidence="2 3">
    <name type="scientific">Panagrellus redivivus</name>
    <name type="common">Microworm</name>
    <dbReference type="NCBI Taxonomy" id="6233"/>
    <lineage>
        <taxon>Eukaryota</taxon>
        <taxon>Metazoa</taxon>
        <taxon>Ecdysozoa</taxon>
        <taxon>Nematoda</taxon>
        <taxon>Chromadorea</taxon>
        <taxon>Rhabditida</taxon>
        <taxon>Tylenchina</taxon>
        <taxon>Panagrolaimomorpha</taxon>
        <taxon>Panagrolaimoidea</taxon>
        <taxon>Panagrolaimidae</taxon>
        <taxon>Panagrellus</taxon>
    </lineage>
</organism>
<protein>
    <submittedName>
        <fullName evidence="3">G_PROTEIN_RECEP_F1_2 domain-containing protein</fullName>
    </submittedName>
</protein>
<proteinExistence type="predicted"/>
<feature type="transmembrane region" description="Helical" evidence="1">
    <location>
        <begin position="12"/>
        <end position="32"/>
    </location>
</feature>
<feature type="transmembrane region" description="Helical" evidence="1">
    <location>
        <begin position="219"/>
        <end position="240"/>
    </location>
</feature>
<keyword evidence="1" id="KW-1133">Transmembrane helix</keyword>
<evidence type="ECO:0000313" key="3">
    <source>
        <dbReference type="WBParaSite" id="Pan_g17578.t1"/>
    </source>
</evidence>
<feature type="transmembrane region" description="Helical" evidence="1">
    <location>
        <begin position="44"/>
        <end position="68"/>
    </location>
</feature>
<evidence type="ECO:0000313" key="2">
    <source>
        <dbReference type="Proteomes" id="UP000492821"/>
    </source>
</evidence>
<reference evidence="3" key="2">
    <citation type="submission" date="2020-10" db="UniProtKB">
        <authorList>
            <consortium name="WormBaseParasite"/>
        </authorList>
    </citation>
    <scope>IDENTIFICATION</scope>
</reference>
<feature type="transmembrane region" description="Helical" evidence="1">
    <location>
        <begin position="74"/>
        <end position="95"/>
    </location>
</feature>
<keyword evidence="1" id="KW-0472">Membrane</keyword>
<reference evidence="2" key="1">
    <citation type="journal article" date="2013" name="Genetics">
        <title>The draft genome and transcriptome of Panagrellus redivivus are shaped by the harsh demands of a free-living lifestyle.</title>
        <authorList>
            <person name="Srinivasan J."/>
            <person name="Dillman A.R."/>
            <person name="Macchietto M.G."/>
            <person name="Heikkinen L."/>
            <person name="Lakso M."/>
            <person name="Fracchia K.M."/>
            <person name="Antoshechkin I."/>
            <person name="Mortazavi A."/>
            <person name="Wong G."/>
            <person name="Sternberg P.W."/>
        </authorList>
    </citation>
    <scope>NUCLEOTIDE SEQUENCE [LARGE SCALE GENOMIC DNA]</scope>
    <source>
        <strain evidence="2">MT8872</strain>
    </source>
</reference>
<feature type="transmembrane region" description="Helical" evidence="1">
    <location>
        <begin position="189"/>
        <end position="213"/>
    </location>
</feature>